<dbReference type="AlphaFoldDB" id="A0A480B1Z1"/>
<evidence type="ECO:0000313" key="1">
    <source>
        <dbReference type="EMBL" id="GCL67663.1"/>
    </source>
</evidence>
<proteinExistence type="predicted"/>
<evidence type="ECO:0008006" key="3">
    <source>
        <dbReference type="Google" id="ProtNLM"/>
    </source>
</evidence>
<organism evidence="1 2">
    <name type="scientific">Veillonella tobetsuensis</name>
    <dbReference type="NCBI Taxonomy" id="1110546"/>
    <lineage>
        <taxon>Bacteria</taxon>
        <taxon>Bacillati</taxon>
        <taxon>Bacillota</taxon>
        <taxon>Negativicutes</taxon>
        <taxon>Veillonellales</taxon>
        <taxon>Veillonellaceae</taxon>
        <taxon>Veillonella</taxon>
    </lineage>
</organism>
<protein>
    <recommendedName>
        <fullName evidence="3">Helix-turn-helix domain-containing protein</fullName>
    </recommendedName>
</protein>
<name>A0A480B1Z1_9FIRM</name>
<comment type="caution">
    <text evidence="1">The sequence shown here is derived from an EMBL/GenBank/DDBJ whole genome shotgun (WGS) entry which is preliminary data.</text>
</comment>
<evidence type="ECO:0000313" key="2">
    <source>
        <dbReference type="Proteomes" id="UP000300381"/>
    </source>
</evidence>
<reference evidence="1 2" key="1">
    <citation type="submission" date="2019-03" db="EMBL/GenBank/DDBJ databases">
        <title>Draft genome sequences of two Veillonella tobetsuensis clinical isolates from intraoperative bronchial fluids of elderly patients with pulmonary carcinoma.</title>
        <authorList>
            <person name="Akiyama T."/>
        </authorList>
    </citation>
    <scope>NUCLEOTIDE SEQUENCE [LARGE SCALE GENOMIC DNA]</scope>
    <source>
        <strain evidence="1 2">PAGU 1578</strain>
    </source>
</reference>
<gene>
    <name evidence="1" type="ORF">PAGU1578_12840</name>
</gene>
<dbReference type="Proteomes" id="UP000300381">
    <property type="component" value="Unassembled WGS sequence"/>
</dbReference>
<accession>A0A480B1Z1</accession>
<dbReference type="EMBL" id="BJCQ01000029">
    <property type="protein sequence ID" value="GCL67663.1"/>
    <property type="molecule type" value="Genomic_DNA"/>
</dbReference>
<sequence>MAFLNKLSPFRIAKGLEIPKNTVKNWLYKFKLSHNLTHKIGKRIFSADFKRKVLETRWKDKLSFK</sequence>